<comment type="caution">
    <text evidence="1">The sequence shown here is derived from an EMBL/GenBank/DDBJ whole genome shotgun (WGS) entry which is preliminary data.</text>
</comment>
<gene>
    <name evidence="1" type="ORF">JCM31826_02470</name>
</gene>
<reference evidence="1 2" key="1">
    <citation type="submission" date="2018-11" db="EMBL/GenBank/DDBJ databases">
        <title>Schleiferia aggregans sp. nov., a moderately thermophilic heterotrophic bacterium isolated from microbial mats at a terrestrial hot spring.</title>
        <authorList>
            <person name="Iino T."/>
            <person name="Ohkuma M."/>
            <person name="Haruta S."/>
        </authorList>
    </citation>
    <scope>NUCLEOTIDE SEQUENCE [LARGE SCALE GENOMIC DNA]</scope>
    <source>
        <strain evidence="1 2">LA</strain>
    </source>
</reference>
<keyword evidence="2" id="KW-1185">Reference proteome</keyword>
<sequence length="239" mass="28424">MTEIVEINSSIDWLAEAYHGAADLSKKPWMEAYMRNQFAFIGVPAPVRKSIQKQWFKEVASVKTSEDLIELVKLLYESNEREFQYTAIDLLAARHRLLSDVQMQNLLEKCITTKPWWDTVDFLATNIVGKWLYDRKELQKEIGQRWLNSKHLWLMRSALLFQLKYKEKTDFDLLHHYILSLADHRDFFIQKAIGWALREYSKTNPKQIDTFVKQHDKILSNLAKREALKWTKRLKYADN</sequence>
<dbReference type="InterPro" id="IPR014825">
    <property type="entry name" value="DNA_alkylation"/>
</dbReference>
<accession>A0A401XIC3</accession>
<dbReference type="SUPFAM" id="SSF48371">
    <property type="entry name" value="ARM repeat"/>
    <property type="match status" value="1"/>
</dbReference>
<name>A0A401XIC3_9FLAO</name>
<dbReference type="PANTHER" id="PTHR34070:SF1">
    <property type="entry name" value="DNA ALKYLATION REPAIR PROTEIN"/>
    <property type="match status" value="1"/>
</dbReference>
<proteinExistence type="predicted"/>
<evidence type="ECO:0000313" key="1">
    <source>
        <dbReference type="EMBL" id="GCD76765.1"/>
    </source>
</evidence>
<dbReference type="InterPro" id="IPR016024">
    <property type="entry name" value="ARM-type_fold"/>
</dbReference>
<dbReference type="Gene3D" id="1.25.40.290">
    <property type="entry name" value="ARM repeat domains"/>
    <property type="match status" value="1"/>
</dbReference>
<dbReference type="OrthoDB" id="9775346at2"/>
<dbReference type="AlphaFoldDB" id="A0A401XIC3"/>
<evidence type="ECO:0008006" key="3">
    <source>
        <dbReference type="Google" id="ProtNLM"/>
    </source>
</evidence>
<dbReference type="Gene3D" id="1.20.1660.10">
    <property type="entry name" value="Hypothetical protein (EF3068)"/>
    <property type="match status" value="1"/>
</dbReference>
<dbReference type="CDD" id="cd07064">
    <property type="entry name" value="AlkD_like_1"/>
    <property type="match status" value="1"/>
</dbReference>
<organism evidence="1 2">
    <name type="scientific">Thermaurantimonas aggregans</name>
    <dbReference type="NCBI Taxonomy" id="2173829"/>
    <lineage>
        <taxon>Bacteria</taxon>
        <taxon>Pseudomonadati</taxon>
        <taxon>Bacteroidota</taxon>
        <taxon>Flavobacteriia</taxon>
        <taxon>Flavobacteriales</taxon>
        <taxon>Schleiferiaceae</taxon>
        <taxon>Thermaurantimonas</taxon>
    </lineage>
</organism>
<dbReference type="Proteomes" id="UP000286715">
    <property type="component" value="Unassembled WGS sequence"/>
</dbReference>
<dbReference type="EMBL" id="BHZE01000002">
    <property type="protein sequence ID" value="GCD76765.1"/>
    <property type="molecule type" value="Genomic_DNA"/>
</dbReference>
<dbReference type="Pfam" id="PF08713">
    <property type="entry name" value="DNA_alkylation"/>
    <property type="match status" value="1"/>
</dbReference>
<dbReference type="PANTHER" id="PTHR34070">
    <property type="entry name" value="ARMADILLO-TYPE FOLD"/>
    <property type="match status" value="1"/>
</dbReference>
<protein>
    <recommendedName>
        <fullName evidence="3">DNA alkylation repair protein</fullName>
    </recommendedName>
</protein>
<evidence type="ECO:0000313" key="2">
    <source>
        <dbReference type="Proteomes" id="UP000286715"/>
    </source>
</evidence>